<proteinExistence type="predicted"/>
<dbReference type="EMBL" id="CACVAY010000094">
    <property type="protein sequence ID" value="CAA6819577.1"/>
    <property type="molecule type" value="Genomic_DNA"/>
</dbReference>
<dbReference type="FunFam" id="3.90.79.10:FF:000019">
    <property type="entry name" value="Thiamin pyrophosphokinase, putative"/>
    <property type="match status" value="1"/>
</dbReference>
<keyword evidence="2" id="KW-0378">Hydrolase</keyword>
<dbReference type="Pfam" id="PF15916">
    <property type="entry name" value="DUF4743"/>
    <property type="match status" value="1"/>
</dbReference>
<feature type="domain" description="Nudix hydrolase" evidence="1">
    <location>
        <begin position="114"/>
        <end position="257"/>
    </location>
</feature>
<dbReference type="PANTHER" id="PTHR13622">
    <property type="entry name" value="THIAMIN PYROPHOSPHOKINASE"/>
    <property type="match status" value="1"/>
</dbReference>
<sequence>MSYLDRIRQCNQYDLERCIPFYIEDEQLGWTEKSFLKHLEIHDDVFNISDQKLSFHESLDTVEARSDAIQPVLWALHQQGVIDTWVDELYPIVKAFEEKPRLLIERASTHYFGVKSFGVHINGLVDKDGETHIWIAKRALDKPFWPGMLDQVVAGGQPFGISLIDNVVKECQEEADIPLEIARKAELTAELHYCSQGSRGINPDTLYVYDLWLPEDFVPRNTDGEVESFELWSLHQLRERTENTAVFKDNCNLVNIDLLIRLGMIDEKHKDYGQIKNELYAQALVF</sequence>
<evidence type="ECO:0000313" key="2">
    <source>
        <dbReference type="EMBL" id="CAA6819577.1"/>
    </source>
</evidence>
<dbReference type="PROSITE" id="PS51462">
    <property type="entry name" value="NUDIX"/>
    <property type="match status" value="1"/>
</dbReference>
<accession>A0A6S6TNA0</accession>
<dbReference type="InterPro" id="IPR031804">
    <property type="entry name" value="DUF4743"/>
</dbReference>
<dbReference type="SUPFAM" id="SSF55811">
    <property type="entry name" value="Nudix"/>
    <property type="match status" value="1"/>
</dbReference>
<protein>
    <submittedName>
        <fullName evidence="2">NUDIX hydrolase, associated with Thiamin pyrophosphokinase</fullName>
    </submittedName>
</protein>
<evidence type="ECO:0000259" key="1">
    <source>
        <dbReference type="PROSITE" id="PS51462"/>
    </source>
</evidence>
<organism evidence="2">
    <name type="scientific">uncultured Thiotrichaceae bacterium</name>
    <dbReference type="NCBI Taxonomy" id="298394"/>
    <lineage>
        <taxon>Bacteria</taxon>
        <taxon>Pseudomonadati</taxon>
        <taxon>Pseudomonadota</taxon>
        <taxon>Gammaproteobacteria</taxon>
        <taxon>Thiotrichales</taxon>
        <taxon>Thiotrichaceae</taxon>
        <taxon>environmental samples</taxon>
    </lineage>
</organism>
<dbReference type="CDD" id="cd03676">
    <property type="entry name" value="NUDIX_Tnr3_like"/>
    <property type="match status" value="1"/>
</dbReference>
<dbReference type="Gene3D" id="3.90.79.10">
    <property type="entry name" value="Nucleoside Triphosphate Pyrophosphohydrolase"/>
    <property type="match status" value="1"/>
</dbReference>
<keyword evidence="2" id="KW-0808">Transferase</keyword>
<dbReference type="InterPro" id="IPR000086">
    <property type="entry name" value="NUDIX_hydrolase_dom"/>
</dbReference>
<dbReference type="GO" id="GO:0016301">
    <property type="term" value="F:kinase activity"/>
    <property type="evidence" value="ECO:0007669"/>
    <property type="project" value="UniProtKB-KW"/>
</dbReference>
<keyword evidence="2" id="KW-0418">Kinase</keyword>
<dbReference type="InterPro" id="IPR015797">
    <property type="entry name" value="NUDIX_hydrolase-like_dom_sf"/>
</dbReference>
<name>A0A6S6TNA0_9GAMM</name>
<dbReference type="PANTHER" id="PTHR13622:SF8">
    <property type="entry name" value="THIAMIN PYROPHOSPHOKINASE 1"/>
    <property type="match status" value="1"/>
</dbReference>
<gene>
    <name evidence="2" type="ORF">HELGO_WM18922</name>
</gene>
<dbReference type="GO" id="GO:0044715">
    <property type="term" value="F:8-oxo-dGDP phosphatase activity"/>
    <property type="evidence" value="ECO:0007669"/>
    <property type="project" value="TreeGrafter"/>
</dbReference>
<dbReference type="AlphaFoldDB" id="A0A6S6TNA0"/>
<reference evidence="2" key="1">
    <citation type="submission" date="2020-01" db="EMBL/GenBank/DDBJ databases">
        <authorList>
            <person name="Meier V. D."/>
            <person name="Meier V D."/>
        </authorList>
    </citation>
    <scope>NUCLEOTIDE SEQUENCE</scope>
    <source>
        <strain evidence="2">HLG_WM_MAG_07</strain>
    </source>
</reference>